<dbReference type="Pfam" id="PF22939">
    <property type="entry name" value="WHD_GPIID"/>
    <property type="match status" value="1"/>
</dbReference>
<evidence type="ECO:0000313" key="5">
    <source>
        <dbReference type="Proteomes" id="UP000224634"/>
    </source>
</evidence>
<dbReference type="InterPro" id="IPR056884">
    <property type="entry name" value="NPHP3-like_N"/>
</dbReference>
<dbReference type="InterPro" id="IPR027417">
    <property type="entry name" value="P-loop_NTPase"/>
</dbReference>
<dbReference type="Proteomes" id="UP000224634">
    <property type="component" value="Unassembled WGS sequence"/>
</dbReference>
<reference evidence="4 5" key="1">
    <citation type="submission" date="2017-10" db="EMBL/GenBank/DDBJ databases">
        <title>Comparative genomics in systemic dimorphic fungi from Ajellomycetaceae.</title>
        <authorList>
            <person name="Munoz J.F."/>
            <person name="Mcewen J.G."/>
            <person name="Clay O.K."/>
            <person name="Cuomo C.A."/>
        </authorList>
    </citation>
    <scope>NUCLEOTIDE SEQUENCE [LARGE SCALE GENOMIC DNA]</scope>
    <source>
        <strain evidence="4 5">UAMH7299</strain>
    </source>
</reference>
<evidence type="ECO:0008006" key="6">
    <source>
        <dbReference type="Google" id="ProtNLM"/>
    </source>
</evidence>
<gene>
    <name evidence="4" type="ORF">AJ80_01949</name>
</gene>
<protein>
    <recommendedName>
        <fullName evidence="6">NACHT domain-containing protein</fullName>
    </recommendedName>
</protein>
<organism evidence="4 5">
    <name type="scientific">Polytolypa hystricis (strain UAMH7299)</name>
    <dbReference type="NCBI Taxonomy" id="1447883"/>
    <lineage>
        <taxon>Eukaryota</taxon>
        <taxon>Fungi</taxon>
        <taxon>Dikarya</taxon>
        <taxon>Ascomycota</taxon>
        <taxon>Pezizomycotina</taxon>
        <taxon>Eurotiomycetes</taxon>
        <taxon>Eurotiomycetidae</taxon>
        <taxon>Onygenales</taxon>
        <taxon>Onygenales incertae sedis</taxon>
        <taxon>Polytolypa</taxon>
    </lineage>
</organism>
<evidence type="ECO:0000256" key="1">
    <source>
        <dbReference type="ARBA" id="ARBA00022737"/>
    </source>
</evidence>
<accession>A0A2B7YZ77</accession>
<evidence type="ECO:0000259" key="3">
    <source>
        <dbReference type="Pfam" id="PF24883"/>
    </source>
</evidence>
<keyword evidence="5" id="KW-1185">Reference proteome</keyword>
<comment type="caution">
    <text evidence="4">The sequence shown here is derived from an EMBL/GenBank/DDBJ whole genome shotgun (WGS) entry which is preliminary data.</text>
</comment>
<proteinExistence type="predicted"/>
<feature type="domain" description="Nephrocystin 3-like N-terminal" evidence="3">
    <location>
        <begin position="329"/>
        <end position="491"/>
    </location>
</feature>
<evidence type="ECO:0000313" key="4">
    <source>
        <dbReference type="EMBL" id="PGH26450.1"/>
    </source>
</evidence>
<evidence type="ECO:0000259" key="2">
    <source>
        <dbReference type="Pfam" id="PF22939"/>
    </source>
</evidence>
<keyword evidence="1" id="KW-0677">Repeat</keyword>
<dbReference type="OrthoDB" id="163438at2759"/>
<dbReference type="AlphaFoldDB" id="A0A2B7YZ77"/>
<feature type="domain" description="GPI inositol-deacylase winged helix" evidence="2">
    <location>
        <begin position="593"/>
        <end position="669"/>
    </location>
</feature>
<dbReference type="PANTHER" id="PTHR10039:SF16">
    <property type="entry name" value="GPI INOSITOL-DEACYLASE"/>
    <property type="match status" value="1"/>
</dbReference>
<dbReference type="PANTHER" id="PTHR10039">
    <property type="entry name" value="AMELOGENIN"/>
    <property type="match status" value="1"/>
</dbReference>
<dbReference type="InterPro" id="IPR054471">
    <property type="entry name" value="GPIID_WHD"/>
</dbReference>
<dbReference type="EMBL" id="PDNA01000017">
    <property type="protein sequence ID" value="PGH26450.1"/>
    <property type="molecule type" value="Genomic_DNA"/>
</dbReference>
<dbReference type="Gene3D" id="3.40.50.300">
    <property type="entry name" value="P-loop containing nucleotide triphosphate hydrolases"/>
    <property type="match status" value="1"/>
</dbReference>
<dbReference type="Pfam" id="PF24883">
    <property type="entry name" value="NPHP3_N"/>
    <property type="match status" value="1"/>
</dbReference>
<name>A0A2B7YZ77_POLH7</name>
<sequence length="670" mass="76346">MPVTLGECEIAEIHEAEKLPSRDIDPAVFAILSKGSRIELVTTVGASHWAAFKKVGMRVAGEENEEGVSYFLKVYSGGLGQRMALAEFNGAVAVGSILPENTAKVIGWGTYTTTPDKHFILASYHNNIIEKVIPRLLRPLETGGRHINRVFCMEISGMGMLALSTISPFSSTFAHFMDTMNRAPRYETRKGCREAYASVVQGDTALEDPNGESEDRNILYAATYDLSIARVWASKETRKENKRVLLLNADHRAICRFTSPVDPNYQTVRNALVLTVTDLLRDGSGSNSNVKRTGSNSKNAELQSLAAYLAASESYIDDLLDLEELQTAETCHWFVEEESFQSWINPATGQRQLFWLTAKPGSGKSVMAGYVVRYLQREKLDCSYYFFNMGNKINRVSSSFLLSLAYQLAVLIPDVRCTLVSMQEDKIQLDRDDDRAIWRKIFLGRIFRLKISRPQYCVIDAMDECVNTPNLLSILSRIESEFPIHFLVTSREIFEFQRYFEGRNHRFTIHNISVDDSMQDIRRYLDKETKYHHVDSKRRQALISKIIDKASGSFLWVRLVLQEIATVFSEEQIDIILDEVPVEMELFYTRGLQMMSKNIREKWLVCGILIWVVCASRPLKTAELQAALRYDFEKTIYPLNRSVEVLCGHLVYLNKSRTFEIVQATARDFF</sequence>
<dbReference type="SUPFAM" id="SSF52540">
    <property type="entry name" value="P-loop containing nucleoside triphosphate hydrolases"/>
    <property type="match status" value="1"/>
</dbReference>